<gene>
    <name evidence="1" type="ORF">CHS0354_006478</name>
</gene>
<dbReference type="Proteomes" id="UP001195483">
    <property type="component" value="Unassembled WGS sequence"/>
</dbReference>
<name>A0AAE0TAB5_9BIVA</name>
<comment type="caution">
    <text evidence="1">The sequence shown here is derived from an EMBL/GenBank/DDBJ whole genome shotgun (WGS) entry which is preliminary data.</text>
</comment>
<dbReference type="EMBL" id="JAEAOA010000444">
    <property type="protein sequence ID" value="KAK3606113.1"/>
    <property type="molecule type" value="Genomic_DNA"/>
</dbReference>
<reference evidence="1" key="2">
    <citation type="journal article" date="2021" name="Genome Biol. Evol.">
        <title>Developing a high-quality reference genome for a parasitic bivalve with doubly uniparental inheritance (Bivalvia: Unionida).</title>
        <authorList>
            <person name="Smith C.H."/>
        </authorList>
    </citation>
    <scope>NUCLEOTIDE SEQUENCE</scope>
    <source>
        <strain evidence="1">CHS0354</strain>
        <tissue evidence="1">Mantle</tissue>
    </source>
</reference>
<organism evidence="1 2">
    <name type="scientific">Potamilus streckersoni</name>
    <dbReference type="NCBI Taxonomy" id="2493646"/>
    <lineage>
        <taxon>Eukaryota</taxon>
        <taxon>Metazoa</taxon>
        <taxon>Spiralia</taxon>
        <taxon>Lophotrochozoa</taxon>
        <taxon>Mollusca</taxon>
        <taxon>Bivalvia</taxon>
        <taxon>Autobranchia</taxon>
        <taxon>Heteroconchia</taxon>
        <taxon>Palaeoheterodonta</taxon>
        <taxon>Unionida</taxon>
        <taxon>Unionoidea</taxon>
        <taxon>Unionidae</taxon>
        <taxon>Ambleminae</taxon>
        <taxon>Lampsilini</taxon>
        <taxon>Potamilus</taxon>
    </lineage>
</organism>
<evidence type="ECO:0000313" key="2">
    <source>
        <dbReference type="Proteomes" id="UP001195483"/>
    </source>
</evidence>
<dbReference type="AlphaFoldDB" id="A0AAE0TAB5"/>
<keyword evidence="2" id="KW-1185">Reference proteome</keyword>
<proteinExistence type="predicted"/>
<protein>
    <submittedName>
        <fullName evidence="1">Uncharacterized protein</fullName>
    </submittedName>
</protein>
<evidence type="ECO:0000313" key="1">
    <source>
        <dbReference type="EMBL" id="KAK3606113.1"/>
    </source>
</evidence>
<accession>A0AAE0TAB5</accession>
<reference evidence="1" key="1">
    <citation type="journal article" date="2021" name="Genome Biol. Evol.">
        <title>A High-Quality Reference Genome for a Parasitic Bivalve with Doubly Uniparental Inheritance (Bivalvia: Unionida).</title>
        <authorList>
            <person name="Smith C.H."/>
        </authorList>
    </citation>
    <scope>NUCLEOTIDE SEQUENCE</scope>
    <source>
        <strain evidence="1">CHS0354</strain>
    </source>
</reference>
<reference evidence="1" key="3">
    <citation type="submission" date="2023-05" db="EMBL/GenBank/DDBJ databases">
        <authorList>
            <person name="Smith C.H."/>
        </authorList>
    </citation>
    <scope>NUCLEOTIDE SEQUENCE</scope>
    <source>
        <strain evidence="1">CHS0354</strain>
        <tissue evidence="1">Mantle</tissue>
    </source>
</reference>
<sequence length="125" mass="14537">MENDTESAFSYTTIQSIFAGKGVAWRCTICNDIKNAFEKNVELRMLGEGNKLNSNAAGQNVKSRIDITKDEKYEKYRDLSKFVETRKMFKAKVEEVRSKHREEDEKMQEFVNIFARAIIGELRTE</sequence>